<evidence type="ECO:0000313" key="7">
    <source>
        <dbReference type="EMBL" id="VGO13997.1"/>
    </source>
</evidence>
<reference evidence="7 8" key="1">
    <citation type="submission" date="2019-04" db="EMBL/GenBank/DDBJ databases">
        <authorList>
            <person name="Van Vliet M D."/>
        </authorList>
    </citation>
    <scope>NUCLEOTIDE SEQUENCE [LARGE SCALE GENOMIC DNA]</scope>
    <source>
        <strain evidence="7 8">F1</strain>
    </source>
</reference>
<gene>
    <name evidence="7" type="ORF">PDESU_02554</name>
</gene>
<evidence type="ECO:0000256" key="3">
    <source>
        <dbReference type="ARBA" id="ARBA00022989"/>
    </source>
</evidence>
<evidence type="ECO:0000313" key="8">
    <source>
        <dbReference type="Proteomes" id="UP000366872"/>
    </source>
</evidence>
<keyword evidence="8" id="KW-1185">Reference proteome</keyword>
<dbReference type="Pfam" id="PF02656">
    <property type="entry name" value="DUF202"/>
    <property type="match status" value="1"/>
</dbReference>
<evidence type="ECO:0000256" key="5">
    <source>
        <dbReference type="SAM" id="Phobius"/>
    </source>
</evidence>
<feature type="domain" description="DUF202" evidence="6">
    <location>
        <begin position="21"/>
        <end position="84"/>
    </location>
</feature>
<dbReference type="AlphaFoldDB" id="A0A6C2U2A0"/>
<sequence>MPYSKIHPDDMILRDHLAYDRTVLANERTFLSYARTSITLIIAGGTLIKFLHQEVLMLSLGIAVFSMGGIVLLIGIRRYRSVKRRLSVAYEEPPVS</sequence>
<organism evidence="7 8">
    <name type="scientific">Pontiella desulfatans</name>
    <dbReference type="NCBI Taxonomy" id="2750659"/>
    <lineage>
        <taxon>Bacteria</taxon>
        <taxon>Pseudomonadati</taxon>
        <taxon>Kiritimatiellota</taxon>
        <taxon>Kiritimatiellia</taxon>
        <taxon>Kiritimatiellales</taxon>
        <taxon>Pontiellaceae</taxon>
        <taxon>Pontiella</taxon>
    </lineage>
</organism>
<comment type="subcellular location">
    <subcellularLocation>
        <location evidence="1">Endomembrane system</location>
        <topology evidence="1">Multi-pass membrane protein</topology>
    </subcellularLocation>
</comment>
<proteinExistence type="predicted"/>
<keyword evidence="4 5" id="KW-0472">Membrane</keyword>
<feature type="transmembrane region" description="Helical" evidence="5">
    <location>
        <begin position="56"/>
        <end position="76"/>
    </location>
</feature>
<protein>
    <recommendedName>
        <fullName evidence="6">DUF202 domain-containing protein</fullName>
    </recommendedName>
</protein>
<evidence type="ECO:0000256" key="2">
    <source>
        <dbReference type="ARBA" id="ARBA00022692"/>
    </source>
</evidence>
<dbReference type="Proteomes" id="UP000366872">
    <property type="component" value="Unassembled WGS sequence"/>
</dbReference>
<evidence type="ECO:0000259" key="6">
    <source>
        <dbReference type="Pfam" id="PF02656"/>
    </source>
</evidence>
<keyword evidence="3 5" id="KW-1133">Transmembrane helix</keyword>
<evidence type="ECO:0000256" key="4">
    <source>
        <dbReference type="ARBA" id="ARBA00023136"/>
    </source>
</evidence>
<name>A0A6C2U2A0_PONDE</name>
<dbReference type="RefSeq" id="WP_136079526.1">
    <property type="nucleotide sequence ID" value="NZ_CAAHFG010000001.1"/>
</dbReference>
<dbReference type="InterPro" id="IPR003807">
    <property type="entry name" value="DUF202"/>
</dbReference>
<evidence type="ECO:0000256" key="1">
    <source>
        <dbReference type="ARBA" id="ARBA00004127"/>
    </source>
</evidence>
<accession>A0A6C2U2A0</accession>
<keyword evidence="2 5" id="KW-0812">Transmembrane</keyword>
<dbReference type="EMBL" id="CAAHFG010000001">
    <property type="protein sequence ID" value="VGO13997.1"/>
    <property type="molecule type" value="Genomic_DNA"/>
</dbReference>
<dbReference type="GO" id="GO:0012505">
    <property type="term" value="C:endomembrane system"/>
    <property type="evidence" value="ECO:0007669"/>
    <property type="project" value="UniProtKB-SubCell"/>
</dbReference>